<evidence type="ECO:0000256" key="9">
    <source>
        <dbReference type="ARBA" id="ARBA00023136"/>
    </source>
</evidence>
<dbReference type="NCBIfam" id="NF003349">
    <property type="entry name" value="PRK04375.1-2"/>
    <property type="match status" value="1"/>
</dbReference>
<comment type="catalytic activity">
    <reaction evidence="10 11">
        <text>heme b + (2E,6E)-farnesyl diphosphate + H2O = Fe(II)-heme o + diphosphate</text>
        <dbReference type="Rhea" id="RHEA:28070"/>
        <dbReference type="ChEBI" id="CHEBI:15377"/>
        <dbReference type="ChEBI" id="CHEBI:33019"/>
        <dbReference type="ChEBI" id="CHEBI:60344"/>
        <dbReference type="ChEBI" id="CHEBI:60530"/>
        <dbReference type="ChEBI" id="CHEBI:175763"/>
        <dbReference type="EC" id="2.5.1.141"/>
    </reaction>
</comment>
<dbReference type="GO" id="GO:0006784">
    <property type="term" value="P:heme A biosynthetic process"/>
    <property type="evidence" value="ECO:0007669"/>
    <property type="project" value="InterPro"/>
</dbReference>
<comment type="similarity">
    <text evidence="11">Belongs to the UbiA prenyltransferase family. Protoheme IX farnesyltransferase subfamily.</text>
</comment>
<dbReference type="InterPro" id="IPR044878">
    <property type="entry name" value="UbiA_sf"/>
</dbReference>
<keyword evidence="6 11" id="KW-0812">Transmembrane</keyword>
<dbReference type="PANTHER" id="PTHR43448">
    <property type="entry name" value="PROTOHEME IX FARNESYLTRANSFERASE, MITOCHONDRIAL"/>
    <property type="match status" value="1"/>
</dbReference>
<feature type="transmembrane region" description="Helical" evidence="11">
    <location>
        <begin position="433"/>
        <end position="451"/>
    </location>
</feature>
<accession>A0A1I1IJ09</accession>
<evidence type="ECO:0000256" key="8">
    <source>
        <dbReference type="ARBA" id="ARBA00023133"/>
    </source>
</evidence>
<proteinExistence type="inferred from homology"/>
<keyword evidence="9 11" id="KW-0472">Membrane</keyword>
<feature type="transmembrane region" description="Helical" evidence="11">
    <location>
        <begin position="283"/>
        <end position="304"/>
    </location>
</feature>
<protein>
    <recommendedName>
        <fullName evidence="11">Protoheme IX farnesyltransferase</fullName>
        <ecNumber evidence="11">2.5.1.141</ecNumber>
    </recommendedName>
    <alternativeName>
        <fullName evidence="11">Heme B farnesyltransferase</fullName>
    </alternativeName>
    <alternativeName>
        <fullName evidence="11">Heme O synthase</fullName>
    </alternativeName>
</protein>
<feature type="region of interest" description="Disordered" evidence="12">
    <location>
        <begin position="152"/>
        <end position="186"/>
    </location>
</feature>
<evidence type="ECO:0000256" key="11">
    <source>
        <dbReference type="HAMAP-Rule" id="MF_00154"/>
    </source>
</evidence>
<comment type="subcellular location">
    <subcellularLocation>
        <location evidence="2 11">Cell membrane</location>
        <topology evidence="2 11">Multi-pass membrane protein</topology>
    </subcellularLocation>
</comment>
<feature type="transmembrane region" description="Helical" evidence="11">
    <location>
        <begin position="237"/>
        <end position="262"/>
    </location>
</feature>
<evidence type="ECO:0000313" key="14">
    <source>
        <dbReference type="Proteomes" id="UP000199161"/>
    </source>
</evidence>
<dbReference type="Pfam" id="PF01040">
    <property type="entry name" value="UbiA"/>
    <property type="match status" value="1"/>
</dbReference>
<dbReference type="GO" id="GO:0008495">
    <property type="term" value="F:protoheme IX farnesyltransferase activity"/>
    <property type="evidence" value="ECO:0007669"/>
    <property type="project" value="UniProtKB-UniRule"/>
</dbReference>
<dbReference type="UniPathway" id="UPA00834">
    <property type="reaction ID" value="UER00712"/>
</dbReference>
<evidence type="ECO:0000256" key="2">
    <source>
        <dbReference type="ARBA" id="ARBA00004651"/>
    </source>
</evidence>
<comment type="function">
    <text evidence="1 11">Converts heme B (protoheme IX) to heme O by substitution of the vinyl group on carbon 2 of heme B porphyrin ring with a hydroxyethyl farnesyl side group.</text>
</comment>
<evidence type="ECO:0000256" key="7">
    <source>
        <dbReference type="ARBA" id="ARBA00022989"/>
    </source>
</evidence>
<feature type="transmembrane region" description="Helical" evidence="11">
    <location>
        <begin position="123"/>
        <end position="144"/>
    </location>
</feature>
<dbReference type="GO" id="GO:0005886">
    <property type="term" value="C:plasma membrane"/>
    <property type="evidence" value="ECO:0007669"/>
    <property type="project" value="UniProtKB-SubCell"/>
</dbReference>
<keyword evidence="14" id="KW-1185">Reference proteome</keyword>
<dbReference type="AlphaFoldDB" id="A0A1I1IJ09"/>
<feature type="transmembrane region" description="Helical" evidence="11">
    <location>
        <begin position="96"/>
        <end position="117"/>
    </location>
</feature>
<comment type="similarity">
    <text evidence="4">In the C-terminal section; belongs to the UbiA prenyltransferase family. Protoheme IX farnesyltransferase subfamily.</text>
</comment>
<keyword evidence="8 11" id="KW-0350">Heme biosynthesis</keyword>
<name>A0A1I1IJ09_NATHA</name>
<dbReference type="Proteomes" id="UP000199161">
    <property type="component" value="Unassembled WGS sequence"/>
</dbReference>
<feature type="transmembrane region" description="Helical" evidence="11">
    <location>
        <begin position="61"/>
        <end position="84"/>
    </location>
</feature>
<dbReference type="InterPro" id="IPR000537">
    <property type="entry name" value="UbiA_prenyltransferase"/>
</dbReference>
<dbReference type="CDD" id="cd13957">
    <property type="entry name" value="PT_UbiA_Cox10"/>
    <property type="match status" value="1"/>
</dbReference>
<evidence type="ECO:0000256" key="3">
    <source>
        <dbReference type="ARBA" id="ARBA00004919"/>
    </source>
</evidence>
<organism evidence="13 14">
    <name type="scientific">Natronobacterium haloterrestre</name>
    <name type="common">Halobiforma haloterrestris</name>
    <dbReference type="NCBI Taxonomy" id="148448"/>
    <lineage>
        <taxon>Archaea</taxon>
        <taxon>Methanobacteriati</taxon>
        <taxon>Methanobacteriota</taxon>
        <taxon>Stenosarchaea group</taxon>
        <taxon>Halobacteria</taxon>
        <taxon>Halobacteriales</taxon>
        <taxon>Natrialbaceae</taxon>
        <taxon>Natronobacterium</taxon>
    </lineage>
</organism>
<keyword evidence="5 11" id="KW-0808">Transferase</keyword>
<dbReference type="EMBL" id="FOKW01000007">
    <property type="protein sequence ID" value="SFC35672.1"/>
    <property type="molecule type" value="Genomic_DNA"/>
</dbReference>
<feature type="transmembrane region" description="Helical" evidence="11">
    <location>
        <begin position="471"/>
        <end position="487"/>
    </location>
</feature>
<comment type="miscellaneous">
    <text evidence="11">Carbon 2 of the heme B porphyrin ring is defined according to the Fischer nomenclature.</text>
</comment>
<dbReference type="NCBIfam" id="TIGR01473">
    <property type="entry name" value="cyoE_ctaB"/>
    <property type="match status" value="1"/>
</dbReference>
<dbReference type="RefSeq" id="WP_089788762.1">
    <property type="nucleotide sequence ID" value="NZ_FOKW01000007.1"/>
</dbReference>
<evidence type="ECO:0000256" key="12">
    <source>
        <dbReference type="SAM" id="MobiDB-lite"/>
    </source>
</evidence>
<dbReference type="PANTHER" id="PTHR43448:SF2">
    <property type="entry name" value="PROTOHEME IX FARNESYLTRANSFERASE, MITOCHONDRIAL"/>
    <property type="match status" value="1"/>
</dbReference>
<dbReference type="Gene3D" id="1.10.357.140">
    <property type="entry name" value="UbiA prenyltransferase"/>
    <property type="match status" value="1"/>
</dbReference>
<evidence type="ECO:0000313" key="13">
    <source>
        <dbReference type="EMBL" id="SFC35672.1"/>
    </source>
</evidence>
<evidence type="ECO:0000256" key="1">
    <source>
        <dbReference type="ARBA" id="ARBA00004019"/>
    </source>
</evidence>
<evidence type="ECO:0000256" key="6">
    <source>
        <dbReference type="ARBA" id="ARBA00022692"/>
    </source>
</evidence>
<dbReference type="GO" id="GO:0048034">
    <property type="term" value="P:heme O biosynthetic process"/>
    <property type="evidence" value="ECO:0007669"/>
    <property type="project" value="UniProtKB-UniRule"/>
</dbReference>
<feature type="transmembrane region" description="Helical" evidence="11">
    <location>
        <begin position="310"/>
        <end position="329"/>
    </location>
</feature>
<sequence length="488" mass="50961">MMPPIDRRRFGDLLGATAIAAYLLIALGTAVSTTGSGSSCTTWPSCSSDWTIGPMTGDALLFWGHRAAALAAGLLVVATALAAWRLDVDRRAKAGIAVAVVLFPVQVALGAALVLGASTLVGVAHLVFAMAIFGGLLGALAVTLENRALEREQGETDLTEPLASDPTLAPDRAGDSPDEPASGASTEVRIEDLGTVERLRRTAGAYLTLTKPKLMWLLCLVALAGVGLATVTGESVAVSTVAATLLGGVLAIGASGTFNHVLERDRDRKMDRTNDRPLVHDLVPVRNAVAFAVCLVAASMAVMLTWVNALAAGLTLAAIAYYSVLYTAVLKPNTAWNTVLGGGAGALPALIGWAAVTGSVGLPAVVLAAVIFWWTPAHFYSLAIAYREDYARGGFPMFPVVEGVLTARRHVLLFLGATLLSASLLGWLAGLGWLYTVTSVGLGAVFLRSVVRQYRESTDDAALRSFYVSNYYLGAILVTIVLETIVVA</sequence>
<keyword evidence="7 11" id="KW-1133">Transmembrane helix</keyword>
<reference evidence="14" key="1">
    <citation type="submission" date="2016-10" db="EMBL/GenBank/DDBJ databases">
        <authorList>
            <person name="Varghese N."/>
            <person name="Submissions S."/>
        </authorList>
    </citation>
    <scope>NUCLEOTIDE SEQUENCE [LARGE SCALE GENOMIC DNA]</scope>
    <source>
        <strain evidence="14">DSM 13078</strain>
    </source>
</reference>
<dbReference type="OrthoDB" id="131615at2157"/>
<feature type="transmembrane region" description="Helical" evidence="11">
    <location>
        <begin position="214"/>
        <end position="231"/>
    </location>
</feature>
<dbReference type="InterPro" id="IPR006369">
    <property type="entry name" value="Protohaem_IX_farnesylTrfase"/>
</dbReference>
<keyword evidence="11" id="KW-1003">Cell membrane</keyword>
<evidence type="ECO:0000256" key="5">
    <source>
        <dbReference type="ARBA" id="ARBA00022679"/>
    </source>
</evidence>
<comment type="pathway">
    <text evidence="3 11">Porphyrin-containing compound metabolism; heme O biosynthesis; heme O from protoheme: step 1/1.</text>
</comment>
<gene>
    <name evidence="11" type="primary">ctaB</name>
    <name evidence="13" type="ORF">SAMN05444422_107175</name>
</gene>
<evidence type="ECO:0000256" key="10">
    <source>
        <dbReference type="ARBA" id="ARBA00047690"/>
    </source>
</evidence>
<dbReference type="HAMAP" id="MF_00154">
    <property type="entry name" value="CyoE_CtaB"/>
    <property type="match status" value="1"/>
</dbReference>
<dbReference type="EC" id="2.5.1.141" evidence="11"/>
<evidence type="ECO:0000256" key="4">
    <source>
        <dbReference type="ARBA" id="ARBA00010223"/>
    </source>
</evidence>